<keyword evidence="3" id="KW-0449">Lipoprotein</keyword>
<keyword evidence="1" id="KW-0488">Methylation</keyword>
<dbReference type="InterPro" id="IPR006121">
    <property type="entry name" value="HMA_dom"/>
</dbReference>
<protein>
    <recommendedName>
        <fullName evidence="6">HMA domain-containing protein</fullName>
    </recommendedName>
</protein>
<dbReference type="PANTHER" id="PTHR45868:SF14">
    <property type="entry name" value="OS08G0205500 PROTEIN"/>
    <property type="match status" value="1"/>
</dbReference>
<evidence type="ECO:0000313" key="7">
    <source>
        <dbReference type="EMBL" id="ONK72127.1"/>
    </source>
</evidence>
<reference evidence="8" key="1">
    <citation type="journal article" date="2017" name="Nat. Commun.">
        <title>The asparagus genome sheds light on the origin and evolution of a young Y chromosome.</title>
        <authorList>
            <person name="Harkess A."/>
            <person name="Zhou J."/>
            <person name="Xu C."/>
            <person name="Bowers J.E."/>
            <person name="Van der Hulst R."/>
            <person name="Ayyampalayam S."/>
            <person name="Mercati F."/>
            <person name="Riccardi P."/>
            <person name="McKain M.R."/>
            <person name="Kakrana A."/>
            <person name="Tang H."/>
            <person name="Ray J."/>
            <person name="Groenendijk J."/>
            <person name="Arikit S."/>
            <person name="Mathioni S.M."/>
            <person name="Nakano M."/>
            <person name="Shan H."/>
            <person name="Telgmann-Rauber A."/>
            <person name="Kanno A."/>
            <person name="Yue Z."/>
            <person name="Chen H."/>
            <person name="Li W."/>
            <person name="Chen Y."/>
            <person name="Xu X."/>
            <person name="Zhang Y."/>
            <person name="Luo S."/>
            <person name="Chen H."/>
            <person name="Gao J."/>
            <person name="Mao Z."/>
            <person name="Pires J.C."/>
            <person name="Luo M."/>
            <person name="Kudrna D."/>
            <person name="Wing R.A."/>
            <person name="Meyers B.C."/>
            <person name="Yi K."/>
            <person name="Kong H."/>
            <person name="Lavrijsen P."/>
            <person name="Sunseri F."/>
            <person name="Falavigna A."/>
            <person name="Ye Y."/>
            <person name="Leebens-Mack J.H."/>
            <person name="Chen G."/>
        </authorList>
    </citation>
    <scope>NUCLEOTIDE SEQUENCE [LARGE SCALE GENOMIC DNA]</scope>
    <source>
        <strain evidence="8">cv. DH0086</strain>
    </source>
</reference>
<feature type="non-terminal residue" evidence="7">
    <location>
        <position position="1"/>
    </location>
</feature>
<gene>
    <name evidence="7" type="ORF">A4U43_C04F16040</name>
</gene>
<evidence type="ECO:0000256" key="3">
    <source>
        <dbReference type="ARBA" id="ARBA00023289"/>
    </source>
</evidence>
<evidence type="ECO:0000256" key="1">
    <source>
        <dbReference type="ARBA" id="ARBA00022481"/>
    </source>
</evidence>
<feature type="compositionally biased region" description="Basic and acidic residues" evidence="5">
    <location>
        <begin position="71"/>
        <end position="100"/>
    </location>
</feature>
<dbReference type="PROSITE" id="PS50846">
    <property type="entry name" value="HMA_2"/>
    <property type="match status" value="1"/>
</dbReference>
<evidence type="ECO:0000256" key="2">
    <source>
        <dbReference type="ARBA" id="ARBA00022723"/>
    </source>
</evidence>
<evidence type="ECO:0000256" key="5">
    <source>
        <dbReference type="SAM" id="MobiDB-lite"/>
    </source>
</evidence>
<feature type="region of interest" description="Disordered" evidence="5">
    <location>
        <begin position="65"/>
        <end position="118"/>
    </location>
</feature>
<comment type="similarity">
    <text evidence="4">Belongs to the HIPP family.</text>
</comment>
<name>A0A5P1F3X9_ASPOF</name>
<keyword evidence="2" id="KW-0479">Metal-binding</keyword>
<evidence type="ECO:0000259" key="6">
    <source>
        <dbReference type="PROSITE" id="PS50846"/>
    </source>
</evidence>
<dbReference type="EMBL" id="CM007384">
    <property type="protein sequence ID" value="ONK72127.1"/>
    <property type="molecule type" value="Genomic_DNA"/>
</dbReference>
<dbReference type="AlphaFoldDB" id="A0A5P1F3X9"/>
<keyword evidence="8" id="KW-1185">Reference proteome</keyword>
<feature type="domain" description="HMA" evidence="6">
    <location>
        <begin position="1"/>
        <end position="62"/>
    </location>
</feature>
<dbReference type="SUPFAM" id="SSF55008">
    <property type="entry name" value="HMA, heavy metal-associated domain"/>
    <property type="match status" value="1"/>
</dbReference>
<dbReference type="OMA" id="SVHCCDG"/>
<dbReference type="CDD" id="cd00371">
    <property type="entry name" value="HMA"/>
    <property type="match status" value="1"/>
</dbReference>
<dbReference type="Pfam" id="PF00403">
    <property type="entry name" value="HMA"/>
    <property type="match status" value="1"/>
</dbReference>
<organism evidence="7 8">
    <name type="scientific">Asparagus officinalis</name>
    <name type="common">Garden asparagus</name>
    <dbReference type="NCBI Taxonomy" id="4686"/>
    <lineage>
        <taxon>Eukaryota</taxon>
        <taxon>Viridiplantae</taxon>
        <taxon>Streptophyta</taxon>
        <taxon>Embryophyta</taxon>
        <taxon>Tracheophyta</taxon>
        <taxon>Spermatophyta</taxon>
        <taxon>Magnoliopsida</taxon>
        <taxon>Liliopsida</taxon>
        <taxon>Asparagales</taxon>
        <taxon>Asparagaceae</taxon>
        <taxon>Asparagoideae</taxon>
        <taxon>Asparagus</taxon>
    </lineage>
</organism>
<dbReference type="PANTHER" id="PTHR45868">
    <property type="entry name" value="HEAVY METAL-ASSOCIATED ISOPRENYLATED PLANT PROTEIN 33-RELATED"/>
    <property type="match status" value="1"/>
</dbReference>
<dbReference type="GO" id="GO:0046872">
    <property type="term" value="F:metal ion binding"/>
    <property type="evidence" value="ECO:0007669"/>
    <property type="project" value="UniProtKB-KW"/>
</dbReference>
<dbReference type="Gramene" id="ONK72127">
    <property type="protein sequence ID" value="ONK72127"/>
    <property type="gene ID" value="A4U43_C04F16040"/>
</dbReference>
<evidence type="ECO:0000256" key="4">
    <source>
        <dbReference type="ARBA" id="ARBA00024045"/>
    </source>
</evidence>
<dbReference type="Gene3D" id="3.30.70.100">
    <property type="match status" value="1"/>
</dbReference>
<accession>A0A5P1F3X9</accession>
<evidence type="ECO:0000313" key="8">
    <source>
        <dbReference type="Proteomes" id="UP000243459"/>
    </source>
</evidence>
<sequence length="221" mass="24887">KVDLKVSVNCCEGCKRKILKALSIKGVLKTEIHPTLPKITVTGNVEVQTLIKKLAKCGKSAVLWPSQPPVPKEKQESETTIHKMENANDKDNIESTERKSNSNSSTKKFQTKEHDEVDIQENKNIDEAPIIIREVEKNSYQTVVTNVPQVNCLVNPGAIPLYVQGYYPVPAPYYAMNMPCYVHDHCRCQYPANRPSFVQPQQTMGFAEYFNDDNTVGCNVM</sequence>
<dbReference type="InterPro" id="IPR036163">
    <property type="entry name" value="HMA_dom_sf"/>
</dbReference>
<keyword evidence="3" id="KW-0636">Prenylation</keyword>
<proteinExistence type="inferred from homology"/>
<dbReference type="Proteomes" id="UP000243459">
    <property type="component" value="Chromosome 4"/>
</dbReference>